<keyword evidence="8" id="KW-0378">Hydrolase</keyword>
<keyword evidence="5" id="KW-0548">Nucleotidyltransferase</keyword>
<evidence type="ECO:0000256" key="3">
    <source>
        <dbReference type="ARBA" id="ARBA00022670"/>
    </source>
</evidence>
<keyword evidence="3" id="KW-0645">Protease</keyword>
<dbReference type="PROSITE" id="PS50878">
    <property type="entry name" value="RT_POL"/>
    <property type="match status" value="1"/>
</dbReference>
<dbReference type="EMBL" id="JANPWB010000007">
    <property type="protein sequence ID" value="KAJ1169201.1"/>
    <property type="molecule type" value="Genomic_DNA"/>
</dbReference>
<dbReference type="EC" id="3.1.26.4" evidence="2"/>
<evidence type="ECO:0000256" key="2">
    <source>
        <dbReference type="ARBA" id="ARBA00012180"/>
    </source>
</evidence>
<evidence type="ECO:0000256" key="7">
    <source>
        <dbReference type="ARBA" id="ARBA00022759"/>
    </source>
</evidence>
<dbReference type="FunFam" id="3.10.10.10:FF:000007">
    <property type="entry name" value="Retrovirus-related Pol polyprotein from transposon 17.6-like Protein"/>
    <property type="match status" value="1"/>
</dbReference>
<dbReference type="PANTHER" id="PTHR37984">
    <property type="entry name" value="PROTEIN CBG26694"/>
    <property type="match status" value="1"/>
</dbReference>
<evidence type="ECO:0000256" key="1">
    <source>
        <dbReference type="ARBA" id="ARBA00010879"/>
    </source>
</evidence>
<comment type="similarity">
    <text evidence="1">Belongs to the beta type-B retroviral polymerase family. HERV class-II K(HML-2) pol subfamily.</text>
</comment>
<evidence type="ECO:0000313" key="11">
    <source>
        <dbReference type="EMBL" id="KAJ1169201.1"/>
    </source>
</evidence>
<keyword evidence="9" id="KW-0695">RNA-directed DNA polymerase</keyword>
<sequence>MERAQDKQKRYYDRNTQLRSFSLGDKVLVLLPSSDNKLLAKWQGPYTVTGLVTPVTYKIQLNDTPPRSQIFHVNLLKRWEEPPNDPRHGCLVNTVKELEIGWCPTDPPGEREVPIINTEISIQQNRQLKNLFDKHGRVFSSVPGRTRLVHHQILTPPGKTVRLKPYRIPEARKTLVENEIEKMLDLDIIEPSQSPWCSPVVLVPKPDGSIRFCIDFRRVNSISQFDTYPLPRIDELLERLGKAKYMSTLDLTKGYWQIPLGPEDKEKTAFATPSGLYHFKVLPFGLHGAPPPSNVSLTPYYDLIPDTRRPIWMTSLFSVRPGKTIWST</sequence>
<evidence type="ECO:0000256" key="8">
    <source>
        <dbReference type="ARBA" id="ARBA00022801"/>
    </source>
</evidence>
<dbReference type="Gene3D" id="3.10.10.10">
    <property type="entry name" value="HIV Type 1 Reverse Transcriptase, subunit A, domain 1"/>
    <property type="match status" value="1"/>
</dbReference>
<evidence type="ECO:0000256" key="5">
    <source>
        <dbReference type="ARBA" id="ARBA00022695"/>
    </source>
</evidence>
<dbReference type="Pfam" id="PF22938">
    <property type="entry name" value="Integrase_p58_C"/>
    <property type="match status" value="1"/>
</dbReference>
<evidence type="ECO:0000259" key="10">
    <source>
        <dbReference type="PROSITE" id="PS50878"/>
    </source>
</evidence>
<dbReference type="GO" id="GO:0006508">
    <property type="term" value="P:proteolysis"/>
    <property type="evidence" value="ECO:0007669"/>
    <property type="project" value="UniProtKB-KW"/>
</dbReference>
<dbReference type="PANTHER" id="PTHR37984:SF5">
    <property type="entry name" value="PROTEIN NYNRIN-LIKE"/>
    <property type="match status" value="1"/>
</dbReference>
<evidence type="ECO:0000313" key="12">
    <source>
        <dbReference type="Proteomes" id="UP001066276"/>
    </source>
</evidence>
<dbReference type="GO" id="GO:0003964">
    <property type="term" value="F:RNA-directed DNA polymerase activity"/>
    <property type="evidence" value="ECO:0007669"/>
    <property type="project" value="UniProtKB-KW"/>
</dbReference>
<dbReference type="InterPro" id="IPR000477">
    <property type="entry name" value="RT_dom"/>
</dbReference>
<dbReference type="CDD" id="cd01647">
    <property type="entry name" value="RT_LTR"/>
    <property type="match status" value="1"/>
</dbReference>
<dbReference type="Pfam" id="PF00078">
    <property type="entry name" value="RVT_1"/>
    <property type="match status" value="1"/>
</dbReference>
<feature type="domain" description="Reverse transcriptase" evidence="10">
    <location>
        <begin position="184"/>
        <end position="328"/>
    </location>
</feature>
<dbReference type="InterPro" id="IPR054465">
    <property type="entry name" value="Integrase_p58-like_C"/>
</dbReference>
<dbReference type="InterPro" id="IPR050951">
    <property type="entry name" value="Retrovirus_Pol_polyprotein"/>
</dbReference>
<keyword evidence="7" id="KW-0255">Endonuclease</keyword>
<accession>A0AAV7SYM8</accession>
<dbReference type="GO" id="GO:0008233">
    <property type="term" value="F:peptidase activity"/>
    <property type="evidence" value="ECO:0007669"/>
    <property type="project" value="UniProtKB-KW"/>
</dbReference>
<organism evidence="11 12">
    <name type="scientific">Pleurodeles waltl</name>
    <name type="common">Iberian ribbed newt</name>
    <dbReference type="NCBI Taxonomy" id="8319"/>
    <lineage>
        <taxon>Eukaryota</taxon>
        <taxon>Metazoa</taxon>
        <taxon>Chordata</taxon>
        <taxon>Craniata</taxon>
        <taxon>Vertebrata</taxon>
        <taxon>Euteleostomi</taxon>
        <taxon>Amphibia</taxon>
        <taxon>Batrachia</taxon>
        <taxon>Caudata</taxon>
        <taxon>Salamandroidea</taxon>
        <taxon>Salamandridae</taxon>
        <taxon>Pleurodelinae</taxon>
        <taxon>Pleurodeles</taxon>
    </lineage>
</organism>
<evidence type="ECO:0000256" key="4">
    <source>
        <dbReference type="ARBA" id="ARBA00022679"/>
    </source>
</evidence>
<dbReference type="Proteomes" id="UP001066276">
    <property type="component" value="Chromosome 4_1"/>
</dbReference>
<dbReference type="AlphaFoldDB" id="A0AAV7SYM8"/>
<keyword evidence="12" id="KW-1185">Reference proteome</keyword>
<comment type="caution">
    <text evidence="11">The sequence shown here is derived from an EMBL/GenBank/DDBJ whole genome shotgun (WGS) entry which is preliminary data.</text>
</comment>
<keyword evidence="4" id="KW-0808">Transferase</keyword>
<reference evidence="11" key="1">
    <citation type="journal article" date="2022" name="bioRxiv">
        <title>Sequencing and chromosome-scale assembly of the giantPleurodeles waltlgenome.</title>
        <authorList>
            <person name="Brown T."/>
            <person name="Elewa A."/>
            <person name="Iarovenko S."/>
            <person name="Subramanian E."/>
            <person name="Araus A.J."/>
            <person name="Petzold A."/>
            <person name="Susuki M."/>
            <person name="Suzuki K.-i.T."/>
            <person name="Hayashi T."/>
            <person name="Toyoda A."/>
            <person name="Oliveira C."/>
            <person name="Osipova E."/>
            <person name="Leigh N.D."/>
            <person name="Simon A."/>
            <person name="Yun M.H."/>
        </authorList>
    </citation>
    <scope>NUCLEOTIDE SEQUENCE</scope>
    <source>
        <strain evidence="11">20211129_DDA</strain>
        <tissue evidence="11">Liver</tissue>
    </source>
</reference>
<dbReference type="GO" id="GO:0004523">
    <property type="term" value="F:RNA-DNA hybrid ribonuclease activity"/>
    <property type="evidence" value="ECO:0007669"/>
    <property type="project" value="UniProtKB-EC"/>
</dbReference>
<keyword evidence="6" id="KW-0540">Nuclease</keyword>
<dbReference type="InterPro" id="IPR043128">
    <property type="entry name" value="Rev_trsase/Diguanyl_cyclase"/>
</dbReference>
<dbReference type="SUPFAM" id="SSF56672">
    <property type="entry name" value="DNA/RNA polymerases"/>
    <property type="match status" value="1"/>
</dbReference>
<evidence type="ECO:0000256" key="9">
    <source>
        <dbReference type="ARBA" id="ARBA00022918"/>
    </source>
</evidence>
<gene>
    <name evidence="11" type="ORF">NDU88_001107</name>
</gene>
<dbReference type="Gene3D" id="3.30.70.270">
    <property type="match status" value="1"/>
</dbReference>
<protein>
    <recommendedName>
        <fullName evidence="2">ribonuclease H</fullName>
        <ecNumber evidence="2">3.1.26.4</ecNumber>
    </recommendedName>
</protein>
<evidence type="ECO:0000256" key="6">
    <source>
        <dbReference type="ARBA" id="ARBA00022722"/>
    </source>
</evidence>
<dbReference type="InterPro" id="IPR043502">
    <property type="entry name" value="DNA/RNA_pol_sf"/>
</dbReference>
<proteinExistence type="inferred from homology"/>
<name>A0AAV7SYM8_PLEWA</name>